<dbReference type="AlphaFoldDB" id="A0A7X9FP74"/>
<accession>A0A7X9FP74</accession>
<dbReference type="InterPro" id="IPR011762">
    <property type="entry name" value="COA_CT_N"/>
</dbReference>
<dbReference type="GO" id="GO:0006633">
    <property type="term" value="P:fatty acid biosynthetic process"/>
    <property type="evidence" value="ECO:0007669"/>
    <property type="project" value="InterPro"/>
</dbReference>
<dbReference type="Pfam" id="PF01039">
    <property type="entry name" value="Carboxyl_trans"/>
    <property type="match status" value="1"/>
</dbReference>
<dbReference type="PANTHER" id="PTHR43842:SF2">
    <property type="entry name" value="PROPIONYL-COA CARBOXYLASE BETA CHAIN, MITOCHONDRIAL"/>
    <property type="match status" value="1"/>
</dbReference>
<evidence type="ECO:0000259" key="1">
    <source>
        <dbReference type="PROSITE" id="PS50980"/>
    </source>
</evidence>
<feature type="domain" description="CoA carboxyltransferase C-terminal" evidence="2">
    <location>
        <begin position="197"/>
        <end position="428"/>
    </location>
</feature>
<dbReference type="PROSITE" id="PS50989">
    <property type="entry name" value="COA_CT_CTER"/>
    <property type="match status" value="1"/>
</dbReference>
<dbReference type="GO" id="GO:0004658">
    <property type="term" value="F:propionyl-CoA carboxylase activity"/>
    <property type="evidence" value="ECO:0007669"/>
    <property type="project" value="TreeGrafter"/>
</dbReference>
<dbReference type="InterPro" id="IPR011763">
    <property type="entry name" value="COA_CT_C"/>
</dbReference>
<evidence type="ECO:0000313" key="4">
    <source>
        <dbReference type="Proteomes" id="UP000524246"/>
    </source>
</evidence>
<dbReference type="GO" id="GO:0003989">
    <property type="term" value="F:acetyl-CoA carboxylase activity"/>
    <property type="evidence" value="ECO:0007669"/>
    <property type="project" value="InterPro"/>
</dbReference>
<dbReference type="EMBL" id="JAAZON010000038">
    <property type="protein sequence ID" value="NMC61742.1"/>
    <property type="molecule type" value="Genomic_DNA"/>
</dbReference>
<reference evidence="3 4" key="1">
    <citation type="journal article" date="2020" name="Biotechnol. Biofuels">
        <title>New insights from the biogas microbiome by comprehensive genome-resolved metagenomics of nearly 1600 species originating from multiple anaerobic digesters.</title>
        <authorList>
            <person name="Campanaro S."/>
            <person name="Treu L."/>
            <person name="Rodriguez-R L.M."/>
            <person name="Kovalovszki A."/>
            <person name="Ziels R.M."/>
            <person name="Maus I."/>
            <person name="Zhu X."/>
            <person name="Kougias P.G."/>
            <person name="Basile A."/>
            <person name="Luo G."/>
            <person name="Schluter A."/>
            <person name="Konstantinidis K.T."/>
            <person name="Angelidaki I."/>
        </authorList>
    </citation>
    <scope>NUCLEOTIDE SEQUENCE [LARGE SCALE GENOMIC DNA]</scope>
    <source>
        <strain evidence="3">AS27yjCOA_65</strain>
    </source>
</reference>
<proteinExistence type="predicted"/>
<dbReference type="PROSITE" id="PS50980">
    <property type="entry name" value="COA_CT_NTER"/>
    <property type="match status" value="1"/>
</dbReference>
<feature type="non-terminal residue" evidence="3">
    <location>
        <position position="1"/>
    </location>
</feature>
<dbReference type="InterPro" id="IPR000438">
    <property type="entry name" value="Acetyl_CoA_COase_Trfase_b_su"/>
</dbReference>
<dbReference type="FunFam" id="3.90.226.10:FF:000017">
    <property type="entry name" value="Propionyl-CoA carboxylase subunit beta 5"/>
    <property type="match status" value="1"/>
</dbReference>
<feature type="domain" description="CoA carboxyltransferase N-terminal" evidence="1">
    <location>
        <begin position="1"/>
        <end position="189"/>
    </location>
</feature>
<dbReference type="PANTHER" id="PTHR43842">
    <property type="entry name" value="PROPIONYL-COA CARBOXYLASE BETA CHAIN"/>
    <property type="match status" value="1"/>
</dbReference>
<dbReference type="SUPFAM" id="SSF52096">
    <property type="entry name" value="ClpP/crotonase"/>
    <property type="match status" value="2"/>
</dbReference>
<sequence length="446" mass="48080">VPGDGVITGFARVNGRLIYLSSQDFTVLGGSVGEMHGKKIAHAMNMAVQNGAPFISINDSGGARIQEGITSLCAYGDVFFANTKASGVIPQISLIMGPCAGGAVYSPGITDFTIMVENTSNMFITGPEVIRAVTNEDVTMDDLGGPEVHATRSGVCCKICPDDEGALDWVKKLLGYLPSNNLEPAPQVKLPDFEPEHPEELKTLVPSNPNKPYDIYDAIRGIIDRGTFLETNEYFAKNIITGFARLNGKSVGIVANKPKELAGCIDVDASDKAARFVRFCDAFNIPLVTLVDVPGFLPGVDQEHTGIIRHGAKLLYAYSEATVPKLTVILRKAYGGAYICMCSKHLGADTVLAWPGAEIAVMGPQGAVNIVFKKEIQNSEDPTSKLQEYIQLYTEKSANPQMAASLGYVDDIIDPSETRTSLIRHLEPLLSKRVEVPKRKHGNIPL</sequence>
<dbReference type="InterPro" id="IPR029045">
    <property type="entry name" value="ClpP/crotonase-like_dom_sf"/>
</dbReference>
<evidence type="ECO:0000259" key="2">
    <source>
        <dbReference type="PROSITE" id="PS50989"/>
    </source>
</evidence>
<dbReference type="PRINTS" id="PR01070">
    <property type="entry name" value="ACCCTRFRASEB"/>
</dbReference>
<name>A0A7X9FP74_9DELT</name>
<dbReference type="InterPro" id="IPR051047">
    <property type="entry name" value="AccD/PCCB"/>
</dbReference>
<comment type="caution">
    <text evidence="3">The sequence shown here is derived from an EMBL/GenBank/DDBJ whole genome shotgun (WGS) entry which is preliminary data.</text>
</comment>
<dbReference type="GO" id="GO:0009317">
    <property type="term" value="C:acetyl-CoA carboxylase complex"/>
    <property type="evidence" value="ECO:0007669"/>
    <property type="project" value="InterPro"/>
</dbReference>
<dbReference type="Gene3D" id="3.90.226.10">
    <property type="entry name" value="2-enoyl-CoA Hydratase, Chain A, domain 1"/>
    <property type="match status" value="2"/>
</dbReference>
<protein>
    <submittedName>
        <fullName evidence="3">Acyl-CoA carboxylase subunit beta</fullName>
    </submittedName>
</protein>
<dbReference type="InterPro" id="IPR034733">
    <property type="entry name" value="AcCoA_carboxyl_beta"/>
</dbReference>
<gene>
    <name evidence="3" type="ORF">GYA55_01095</name>
</gene>
<dbReference type="Proteomes" id="UP000524246">
    <property type="component" value="Unassembled WGS sequence"/>
</dbReference>
<evidence type="ECO:0000313" key="3">
    <source>
        <dbReference type="EMBL" id="NMC61742.1"/>
    </source>
</evidence>
<organism evidence="3 4">
    <name type="scientific">SAR324 cluster bacterium</name>
    <dbReference type="NCBI Taxonomy" id="2024889"/>
    <lineage>
        <taxon>Bacteria</taxon>
        <taxon>Deltaproteobacteria</taxon>
        <taxon>SAR324 cluster</taxon>
    </lineage>
</organism>